<dbReference type="PANTHER" id="PTHR43553:SF11">
    <property type="entry name" value="ABC TRANSPORTER ATP-BINDING_PERMEASE PROTEIN YOJI"/>
    <property type="match status" value="1"/>
</dbReference>
<dbReference type="InterPro" id="IPR036640">
    <property type="entry name" value="ABC1_TM_sf"/>
</dbReference>
<comment type="subcellular location">
    <subcellularLocation>
        <location evidence="1">Cell membrane</location>
        <topology evidence="1">Multi-pass membrane protein</topology>
    </subcellularLocation>
</comment>
<evidence type="ECO:0000313" key="12">
    <source>
        <dbReference type="Proteomes" id="UP000554286"/>
    </source>
</evidence>
<comment type="caution">
    <text evidence="11">The sequence shown here is derived from an EMBL/GenBank/DDBJ whole genome shotgun (WGS) entry which is preliminary data.</text>
</comment>
<evidence type="ECO:0000256" key="1">
    <source>
        <dbReference type="ARBA" id="ARBA00004651"/>
    </source>
</evidence>
<keyword evidence="7 8" id="KW-0472">Membrane</keyword>
<dbReference type="InterPro" id="IPR003439">
    <property type="entry name" value="ABC_transporter-like_ATP-bd"/>
</dbReference>
<dbReference type="Pfam" id="PF00005">
    <property type="entry name" value="ABC_tran"/>
    <property type="match status" value="1"/>
</dbReference>
<dbReference type="Gene3D" id="1.20.1560.10">
    <property type="entry name" value="ABC transporter type 1, transmembrane domain"/>
    <property type="match status" value="1"/>
</dbReference>
<evidence type="ECO:0000256" key="6">
    <source>
        <dbReference type="ARBA" id="ARBA00022989"/>
    </source>
</evidence>
<name>A0A7W6R9X7_9PROT</name>
<keyword evidence="6 8" id="KW-1133">Transmembrane helix</keyword>
<evidence type="ECO:0000313" key="11">
    <source>
        <dbReference type="EMBL" id="MBB4264592.1"/>
    </source>
</evidence>
<dbReference type="PROSITE" id="PS00211">
    <property type="entry name" value="ABC_TRANSPORTER_1"/>
    <property type="match status" value="1"/>
</dbReference>
<gene>
    <name evidence="11" type="ORF">GGD89_000198</name>
</gene>
<dbReference type="RefSeq" id="WP_184042223.1">
    <property type="nucleotide sequence ID" value="NZ_JACIGK010000001.1"/>
</dbReference>
<feature type="transmembrane region" description="Helical" evidence="8">
    <location>
        <begin position="43"/>
        <end position="66"/>
    </location>
</feature>
<keyword evidence="5 11" id="KW-0067">ATP-binding</keyword>
<evidence type="ECO:0000259" key="9">
    <source>
        <dbReference type="PROSITE" id="PS50893"/>
    </source>
</evidence>
<accession>A0A7W6R9X7</accession>
<dbReference type="AlphaFoldDB" id="A0A7W6R9X7"/>
<dbReference type="EMBL" id="JACIGK010000001">
    <property type="protein sequence ID" value="MBB4264592.1"/>
    <property type="molecule type" value="Genomic_DNA"/>
</dbReference>
<proteinExistence type="predicted"/>
<evidence type="ECO:0000256" key="4">
    <source>
        <dbReference type="ARBA" id="ARBA00022741"/>
    </source>
</evidence>
<dbReference type="InterPro" id="IPR003593">
    <property type="entry name" value="AAA+_ATPase"/>
</dbReference>
<keyword evidence="12" id="KW-1185">Reference proteome</keyword>
<dbReference type="Proteomes" id="UP000554286">
    <property type="component" value="Unassembled WGS sequence"/>
</dbReference>
<keyword evidence="2" id="KW-0813">Transport</keyword>
<evidence type="ECO:0000259" key="10">
    <source>
        <dbReference type="PROSITE" id="PS50929"/>
    </source>
</evidence>
<evidence type="ECO:0000256" key="3">
    <source>
        <dbReference type="ARBA" id="ARBA00022692"/>
    </source>
</evidence>
<dbReference type="InterPro" id="IPR017871">
    <property type="entry name" value="ABC_transporter-like_CS"/>
</dbReference>
<dbReference type="Gene3D" id="3.40.50.300">
    <property type="entry name" value="P-loop containing nucleotide triphosphate hydrolases"/>
    <property type="match status" value="1"/>
</dbReference>
<feature type="domain" description="ABC transmembrane type-1" evidence="10">
    <location>
        <begin position="43"/>
        <end position="229"/>
    </location>
</feature>
<protein>
    <submittedName>
        <fullName evidence="11">Putative ATP-binding cassette transporter</fullName>
    </submittedName>
</protein>
<reference evidence="11 12" key="1">
    <citation type="submission" date="2020-08" db="EMBL/GenBank/DDBJ databases">
        <title>Genome sequencing of Purple Non-Sulfur Bacteria from various extreme environments.</title>
        <authorList>
            <person name="Mayer M."/>
        </authorList>
    </citation>
    <scope>NUCLEOTIDE SEQUENCE [LARGE SCALE GENOMIC DNA]</scope>
    <source>
        <strain evidence="11 12">JA131</strain>
    </source>
</reference>
<feature type="transmembrane region" description="Helical" evidence="8">
    <location>
        <begin position="78"/>
        <end position="98"/>
    </location>
</feature>
<sequence length="565" mass="60073">MTGVTGAPDPWPEAPPRGALLPLGSIRSVVRALLMHDPDGGPVGLVLAALTGLVFAVVILTAGALIRDAASQPVDLARLIGFLALVAGAAVVHGMALARGMRSSERCRRALLDGLVGRLRETSLEAVEITGADSLSEAVARALSTVASGVLLVFQIVQHGLTLIVCALVILVTTPTVFLCLGAAAVVWGVLVRRRRIVERRASARAAEAEARFNRHLGEMIAGSRDLHLDPAKRRDLVITALAPAARAARDGAVAAAGARSRIMDMHALSWLLAMALLVFVLPRFGLSAQVTVAFLMLAVLWQWISGLLLVMPTLERAGQALDRLDGLDRALAPETTGPQAAPAAADAPAFERLVLSGLTYRYPDAGGVPGFGMGPIDLTLRRGEILFLVGGNGSGKSTLIKVLTGLYAPSDGDMTVDGHPVTLAAWRSLFAYVPTDLHLFRRLYGIAPEAVADGRWVLDRLGVARVVGIHDGAFTTRALSAGQRKRLGLAVAIMERRPVLVLDEWAADQDPESRRLFYTEVLPDLRARGLTAVVVSHDDRYFTAADRVVKMRDGRVVAEDDDDG</sequence>
<organism evidence="11 12">
    <name type="scientific">Roseospira visakhapatnamensis</name>
    <dbReference type="NCBI Taxonomy" id="390880"/>
    <lineage>
        <taxon>Bacteria</taxon>
        <taxon>Pseudomonadati</taxon>
        <taxon>Pseudomonadota</taxon>
        <taxon>Alphaproteobacteria</taxon>
        <taxon>Rhodospirillales</taxon>
        <taxon>Rhodospirillaceae</taxon>
        <taxon>Roseospira</taxon>
    </lineage>
</organism>
<feature type="transmembrane region" description="Helical" evidence="8">
    <location>
        <begin position="268"/>
        <end position="287"/>
    </location>
</feature>
<evidence type="ECO:0000256" key="5">
    <source>
        <dbReference type="ARBA" id="ARBA00022840"/>
    </source>
</evidence>
<dbReference type="InterPro" id="IPR027417">
    <property type="entry name" value="P-loop_NTPase"/>
</dbReference>
<dbReference type="CDD" id="cd03228">
    <property type="entry name" value="ABCC_MRP_Like"/>
    <property type="match status" value="1"/>
</dbReference>
<dbReference type="InterPro" id="IPR011527">
    <property type="entry name" value="ABC1_TM_dom"/>
</dbReference>
<dbReference type="GO" id="GO:0140359">
    <property type="term" value="F:ABC-type transporter activity"/>
    <property type="evidence" value="ECO:0007669"/>
    <property type="project" value="InterPro"/>
</dbReference>
<feature type="transmembrane region" description="Helical" evidence="8">
    <location>
        <begin position="293"/>
        <end position="315"/>
    </location>
</feature>
<dbReference type="GO" id="GO:0005524">
    <property type="term" value="F:ATP binding"/>
    <property type="evidence" value="ECO:0007669"/>
    <property type="project" value="UniProtKB-KW"/>
</dbReference>
<feature type="transmembrane region" description="Helical" evidence="8">
    <location>
        <begin position="162"/>
        <end position="191"/>
    </location>
</feature>
<dbReference type="PROSITE" id="PS50893">
    <property type="entry name" value="ABC_TRANSPORTER_2"/>
    <property type="match status" value="1"/>
</dbReference>
<evidence type="ECO:0000256" key="7">
    <source>
        <dbReference type="ARBA" id="ARBA00023136"/>
    </source>
</evidence>
<dbReference type="SUPFAM" id="SSF90123">
    <property type="entry name" value="ABC transporter transmembrane region"/>
    <property type="match status" value="1"/>
</dbReference>
<evidence type="ECO:0000256" key="8">
    <source>
        <dbReference type="SAM" id="Phobius"/>
    </source>
</evidence>
<dbReference type="GO" id="GO:0043190">
    <property type="term" value="C:ATP-binding cassette (ABC) transporter complex"/>
    <property type="evidence" value="ECO:0007669"/>
    <property type="project" value="TreeGrafter"/>
</dbReference>
<keyword evidence="4" id="KW-0547">Nucleotide-binding</keyword>
<dbReference type="SMART" id="SM00382">
    <property type="entry name" value="AAA"/>
    <property type="match status" value="1"/>
</dbReference>
<dbReference type="InterPro" id="IPR050095">
    <property type="entry name" value="ECF_ABC_transporter_ATP-bd"/>
</dbReference>
<evidence type="ECO:0000256" key="2">
    <source>
        <dbReference type="ARBA" id="ARBA00022448"/>
    </source>
</evidence>
<feature type="domain" description="ABC transporter" evidence="9">
    <location>
        <begin position="354"/>
        <end position="565"/>
    </location>
</feature>
<dbReference type="PROSITE" id="PS50929">
    <property type="entry name" value="ABC_TM1F"/>
    <property type="match status" value="1"/>
</dbReference>
<dbReference type="SUPFAM" id="SSF52540">
    <property type="entry name" value="P-loop containing nucleoside triphosphate hydrolases"/>
    <property type="match status" value="1"/>
</dbReference>
<dbReference type="PANTHER" id="PTHR43553">
    <property type="entry name" value="HEAVY METAL TRANSPORTER"/>
    <property type="match status" value="1"/>
</dbReference>
<dbReference type="GO" id="GO:0016887">
    <property type="term" value="F:ATP hydrolysis activity"/>
    <property type="evidence" value="ECO:0007669"/>
    <property type="project" value="InterPro"/>
</dbReference>
<keyword evidence="3 8" id="KW-0812">Transmembrane</keyword>